<proteinExistence type="predicted"/>
<dbReference type="GO" id="GO:0005789">
    <property type="term" value="C:endoplasmic reticulum membrane"/>
    <property type="evidence" value="ECO:0007669"/>
    <property type="project" value="UniProtKB-SubCell"/>
</dbReference>
<keyword evidence="10" id="KW-1185">Reference proteome</keyword>
<evidence type="ECO:0000256" key="1">
    <source>
        <dbReference type="ARBA" id="ARBA00004477"/>
    </source>
</evidence>
<dbReference type="Ensembl" id="ENSVKKT00000010672.1">
    <property type="protein sequence ID" value="ENSVKKP00000010418.1"/>
    <property type="gene ID" value="ENSVKKG00000007327.1"/>
</dbReference>
<evidence type="ECO:0000313" key="9">
    <source>
        <dbReference type="Ensembl" id="ENSVKKP00000010418.1"/>
    </source>
</evidence>
<evidence type="ECO:0000256" key="8">
    <source>
        <dbReference type="SAM" id="Phobius"/>
    </source>
</evidence>
<keyword evidence="7" id="KW-0012">Acyltransferase</keyword>
<dbReference type="KEGG" id="vko:123017510"/>
<dbReference type="GO" id="GO:0030258">
    <property type="term" value="P:lipid modification"/>
    <property type="evidence" value="ECO:0007669"/>
    <property type="project" value="TreeGrafter"/>
</dbReference>
<dbReference type="PANTHER" id="PTHR13906">
    <property type="entry name" value="PORCUPINE"/>
    <property type="match status" value="1"/>
</dbReference>
<gene>
    <name evidence="9" type="primary">MBOAT4</name>
</gene>
<dbReference type="InterPro" id="IPR004299">
    <property type="entry name" value="MBOAT_fam"/>
</dbReference>
<organism evidence="9 10">
    <name type="scientific">Varanus komodoensis</name>
    <name type="common">Komodo dragon</name>
    <dbReference type="NCBI Taxonomy" id="61221"/>
    <lineage>
        <taxon>Eukaryota</taxon>
        <taxon>Metazoa</taxon>
        <taxon>Chordata</taxon>
        <taxon>Craniata</taxon>
        <taxon>Vertebrata</taxon>
        <taxon>Euteleostomi</taxon>
        <taxon>Lepidosauria</taxon>
        <taxon>Squamata</taxon>
        <taxon>Bifurcata</taxon>
        <taxon>Unidentata</taxon>
        <taxon>Episquamata</taxon>
        <taxon>Toxicofera</taxon>
        <taxon>Anguimorpha</taxon>
        <taxon>Paleoanguimorpha</taxon>
        <taxon>Varanoidea</taxon>
        <taxon>Varanidae</taxon>
        <taxon>Varanus</taxon>
    </lineage>
</organism>
<accession>A0A8D2JB98</accession>
<dbReference type="PANTHER" id="PTHR13906:SF3">
    <property type="entry name" value="GHRELIN O-ACYLTRANSFERASE"/>
    <property type="match status" value="1"/>
</dbReference>
<dbReference type="AlphaFoldDB" id="A0A8D2JB98"/>
<dbReference type="GeneID" id="123017510"/>
<keyword evidence="3 8" id="KW-0812">Transmembrane</keyword>
<evidence type="ECO:0000256" key="7">
    <source>
        <dbReference type="ARBA" id="ARBA00023315"/>
    </source>
</evidence>
<feature type="transmembrane region" description="Helical" evidence="8">
    <location>
        <begin position="380"/>
        <end position="400"/>
    </location>
</feature>
<comment type="subcellular location">
    <subcellularLocation>
        <location evidence="1">Endoplasmic reticulum membrane</location>
        <topology evidence="1">Multi-pass membrane protein</topology>
    </subcellularLocation>
</comment>
<dbReference type="OrthoDB" id="286734at2759"/>
<feature type="transmembrane region" description="Helical" evidence="8">
    <location>
        <begin position="7"/>
        <end position="29"/>
    </location>
</feature>
<dbReference type="GO" id="GO:0016412">
    <property type="term" value="F:serine O-acyltransferase activity"/>
    <property type="evidence" value="ECO:0007669"/>
    <property type="project" value="TreeGrafter"/>
</dbReference>
<evidence type="ECO:0000256" key="5">
    <source>
        <dbReference type="ARBA" id="ARBA00022989"/>
    </source>
</evidence>
<reference evidence="9" key="1">
    <citation type="submission" date="2025-08" db="UniProtKB">
        <authorList>
            <consortium name="Ensembl"/>
        </authorList>
    </citation>
    <scope>IDENTIFICATION</scope>
</reference>
<keyword evidence="4" id="KW-0256">Endoplasmic reticulum</keyword>
<sequence length="448" mass="51493">MNWETPFLFQAPAIYQVAAFPFAALFHYLCTSRSLSINARYIYLLVGGFLLAFAAMGRYALLLLLSAFCSLGVIHSAGPQKVHKRAFFFQMSWQTLCHLWLHYKEYYLQEAAGIRLPVALSALMLMTQRVTSLALDIHERKMSPAWPGDGEKEAPRGDELQALSFCTYLLSFPTLLGGPLCSFNRFQTWIRSRRTPCSARSLRAAAQRGLGALLLSFLRDILGRYVCPQDDLAECTHFGCIYAMWTSALFFRLTYYSHWMLDESLFLAAGLGQRLAHGPHAETEDQVLLDTHIWTLETTNRIAAFTRTWNKSTAQWLRRLIFQRRRSFPLLATFAFSAWWHGLHPGQVFGFLCWAVMVEADYRFHHFFGSVAKSQPQRWLYQLLTWCHTQLVMAYVMIAVETRSLSMLWWLCSSYSSFFPLVYAVSLLLLAKRKVSSHDAHHPHTSHP</sequence>
<evidence type="ECO:0000256" key="4">
    <source>
        <dbReference type="ARBA" id="ARBA00022824"/>
    </source>
</evidence>
<dbReference type="InterPro" id="IPR049941">
    <property type="entry name" value="LPLAT_7/PORCN-like"/>
</dbReference>
<name>A0A8D2JB98_VARKO</name>
<keyword evidence="2" id="KW-0808">Transferase</keyword>
<reference evidence="9" key="2">
    <citation type="submission" date="2025-09" db="UniProtKB">
        <authorList>
            <consortium name="Ensembl"/>
        </authorList>
    </citation>
    <scope>IDENTIFICATION</scope>
</reference>
<evidence type="ECO:0000256" key="3">
    <source>
        <dbReference type="ARBA" id="ARBA00022692"/>
    </source>
</evidence>
<feature type="transmembrane region" description="Helical" evidence="8">
    <location>
        <begin position="406"/>
        <end position="431"/>
    </location>
</feature>
<evidence type="ECO:0000313" key="10">
    <source>
        <dbReference type="Proteomes" id="UP000694545"/>
    </source>
</evidence>
<feature type="transmembrane region" description="Helical" evidence="8">
    <location>
        <begin position="41"/>
        <end position="74"/>
    </location>
</feature>
<evidence type="ECO:0000256" key="2">
    <source>
        <dbReference type="ARBA" id="ARBA00022679"/>
    </source>
</evidence>
<keyword evidence="6 8" id="KW-0472">Membrane</keyword>
<evidence type="ECO:0000256" key="6">
    <source>
        <dbReference type="ARBA" id="ARBA00023136"/>
    </source>
</evidence>
<dbReference type="OMA" id="MDWLQLF"/>
<protein>
    <submittedName>
        <fullName evidence="9">Membrane bound O-acyltransferase domain containing 4</fullName>
    </submittedName>
</protein>
<dbReference type="RefSeq" id="XP_044274849.1">
    <property type="nucleotide sequence ID" value="XM_044418914.1"/>
</dbReference>
<dbReference type="Proteomes" id="UP000694545">
    <property type="component" value="Unplaced"/>
</dbReference>
<dbReference type="CTD" id="619373"/>
<dbReference type="Pfam" id="PF03062">
    <property type="entry name" value="MBOAT"/>
    <property type="match status" value="1"/>
</dbReference>
<keyword evidence="5 8" id="KW-1133">Transmembrane helix</keyword>